<evidence type="ECO:0000313" key="2">
    <source>
        <dbReference type="Proteomes" id="UP000724584"/>
    </source>
</evidence>
<protein>
    <submittedName>
        <fullName evidence="1">Uncharacterized protein</fullName>
    </submittedName>
</protein>
<proteinExistence type="predicted"/>
<evidence type="ECO:0000313" key="1">
    <source>
        <dbReference type="EMBL" id="KAH6617229.1"/>
    </source>
</evidence>
<dbReference type="EMBL" id="JAGIZQ010000007">
    <property type="protein sequence ID" value="KAH6617229.1"/>
    <property type="molecule type" value="Genomic_DNA"/>
</dbReference>
<sequence>MGNSNTKESRAGDGSSRAHHGYPGSASLQSDRASNRRNRVSRGDLGGILGLGTGASQSEPPYERRETKQEREARRLERERVARIAERERSMKEEHVDGGYLVTMGTYTSPEDFNKPIVRQLQIERKVAPFWRGLNDFDDQWTEPQIIAAARGLPVPPADQIPPEDLIPRPLPTNLRTEGSSNLDNLTIPITGRSPSTASEHAPSNPGSALPSPVSAQAPRANSPFKPRGKAIAAVLGGGGSRNGSTTELMPREINLPHDPFVNGQPLEVFLYKNATECPICFLTFPPYLNHTRCCDQPICSECFVQIKRPDPHFPEGHNENDPNHNPEETAGLLVSEPACCPYCTQPDFGVTYEPPPFRRGLSYSMSLIAVGAASAAMSSSSSVNSASLSPTNASPSNGTGRRRNQSVSASSPSVILTDRIRPEWATKLQAARAHLARRAAAATALHTAAFLVGGSENRAFRSRFGRRNNGGSGSALPSPGGVNHGEGENGDSGSGTPSQNGMDQNSRGETGRGRPGGHHRDRLEDLEEMMLAEAVRLSLAAEEERKRKVSKEERKEAKKREKEERKAAKAAAKQAGPYEGVSGRSGQSSASGSTLSLPGLGFGRKRGNSAASNLRIEASVASAIATAESPEANPKEKGKGVDRAASTHAEGAPAAATDPAVPGGSASTSSPRPVPHLPAGPSHLRQMSNASSVTSSILDSQHGSYTSPTHLQDPRSSGLSLGSRSGASEDGGDVDRDRDPSASTEPMFNFRSLAQVVGVSLDGENAGRRLSLIEAERRARESGETGSQDGADFGEVETTKTDTATDHADVNPPAEASGSLSVDTAMGGHIKGNPIAQNGSGEQDAHAASDSLSPPTVTITPETPATDSADDELKQLGSEAAVEPVHRLTE</sequence>
<reference evidence="1 2" key="1">
    <citation type="journal article" date="2021" name="Nat. Commun.">
        <title>Genetic determinants of endophytism in the Arabidopsis root mycobiome.</title>
        <authorList>
            <person name="Mesny F."/>
            <person name="Miyauchi S."/>
            <person name="Thiergart T."/>
            <person name="Pickel B."/>
            <person name="Atanasova L."/>
            <person name="Karlsson M."/>
            <person name="Huettel B."/>
            <person name="Barry K.W."/>
            <person name="Haridas S."/>
            <person name="Chen C."/>
            <person name="Bauer D."/>
            <person name="Andreopoulos W."/>
            <person name="Pangilinan J."/>
            <person name="LaButti K."/>
            <person name="Riley R."/>
            <person name="Lipzen A."/>
            <person name="Clum A."/>
            <person name="Drula E."/>
            <person name="Henrissat B."/>
            <person name="Kohler A."/>
            <person name="Grigoriev I.V."/>
            <person name="Martin F.M."/>
            <person name="Hacquard S."/>
        </authorList>
    </citation>
    <scope>NUCLEOTIDE SEQUENCE [LARGE SCALE GENOMIC DNA]</scope>
    <source>
        <strain evidence="1 2">MPI-SDFR-AT-0079</strain>
    </source>
</reference>
<organism evidence="1 2">
    <name type="scientific">Chaetomium tenue</name>
    <dbReference type="NCBI Taxonomy" id="1854479"/>
    <lineage>
        <taxon>Eukaryota</taxon>
        <taxon>Fungi</taxon>
        <taxon>Dikarya</taxon>
        <taxon>Ascomycota</taxon>
        <taxon>Pezizomycotina</taxon>
        <taxon>Sordariomycetes</taxon>
        <taxon>Sordariomycetidae</taxon>
        <taxon>Sordariales</taxon>
        <taxon>Chaetomiaceae</taxon>
        <taxon>Chaetomium</taxon>
    </lineage>
</organism>
<accession>A0ACB7NWS1</accession>
<keyword evidence="2" id="KW-1185">Reference proteome</keyword>
<gene>
    <name evidence="1" type="ORF">F5144DRAFT_386480</name>
</gene>
<comment type="caution">
    <text evidence="1">The sequence shown here is derived from an EMBL/GenBank/DDBJ whole genome shotgun (WGS) entry which is preliminary data.</text>
</comment>
<name>A0ACB7NWS1_9PEZI</name>
<dbReference type="Proteomes" id="UP000724584">
    <property type="component" value="Unassembled WGS sequence"/>
</dbReference>